<dbReference type="Proteomes" id="UP000249304">
    <property type="component" value="Unassembled WGS sequence"/>
</dbReference>
<proteinExistence type="predicted"/>
<dbReference type="RefSeq" id="WP_111185505.1">
    <property type="nucleotide sequence ID" value="NZ_POUD01000470.1"/>
</dbReference>
<dbReference type="OrthoDB" id="3431006at2"/>
<protein>
    <submittedName>
        <fullName evidence="1">Uncharacterized protein</fullName>
    </submittedName>
</protein>
<sequence length="99" mass="11118">MSLIIDTTGGRQWAAHIEQSCKYWWLVLWEPGRQRFTAYYRGPWKPGGVYRTGTTPEELWTRIVATQAEGRRHAAASASTAVPPLLPDELPVPPWKAAG</sequence>
<organism evidence="1 2">
    <name type="scientific">Nonomuraea aridisoli</name>
    <dbReference type="NCBI Taxonomy" id="2070368"/>
    <lineage>
        <taxon>Bacteria</taxon>
        <taxon>Bacillati</taxon>
        <taxon>Actinomycetota</taxon>
        <taxon>Actinomycetes</taxon>
        <taxon>Streptosporangiales</taxon>
        <taxon>Streptosporangiaceae</taxon>
        <taxon>Nonomuraea</taxon>
    </lineage>
</organism>
<dbReference type="AlphaFoldDB" id="A0A2W2DTE5"/>
<name>A0A2W2DTE5_9ACTN</name>
<gene>
    <name evidence="1" type="ORF">C1J01_46845</name>
</gene>
<reference evidence="1 2" key="1">
    <citation type="submission" date="2018-01" db="EMBL/GenBank/DDBJ databases">
        <title>Draft genome sequence of Nonomuraea sp. KC333.</title>
        <authorList>
            <person name="Sahin N."/>
            <person name="Saygin H."/>
            <person name="Ay H."/>
        </authorList>
    </citation>
    <scope>NUCLEOTIDE SEQUENCE [LARGE SCALE GENOMIC DNA]</scope>
    <source>
        <strain evidence="1 2">KC333</strain>
    </source>
</reference>
<accession>A0A2W2DTE5</accession>
<comment type="caution">
    <text evidence="1">The sequence shown here is derived from an EMBL/GenBank/DDBJ whole genome shotgun (WGS) entry which is preliminary data.</text>
</comment>
<keyword evidence="2" id="KW-1185">Reference proteome</keyword>
<dbReference type="EMBL" id="POUD01000470">
    <property type="protein sequence ID" value="PZG03018.1"/>
    <property type="molecule type" value="Genomic_DNA"/>
</dbReference>
<evidence type="ECO:0000313" key="1">
    <source>
        <dbReference type="EMBL" id="PZG03018.1"/>
    </source>
</evidence>
<evidence type="ECO:0000313" key="2">
    <source>
        <dbReference type="Proteomes" id="UP000249304"/>
    </source>
</evidence>